<keyword evidence="2" id="KW-1185">Reference proteome</keyword>
<protein>
    <recommendedName>
        <fullName evidence="3">F-box domain-containing protein</fullName>
    </recommendedName>
</protein>
<reference evidence="1 2" key="1">
    <citation type="submission" date="2024-10" db="EMBL/GenBank/DDBJ databases">
        <authorList>
            <person name="Kim D."/>
        </authorList>
    </citation>
    <scope>NUCLEOTIDE SEQUENCE [LARGE SCALE GENOMIC DNA]</scope>
    <source>
        <strain evidence="1">BH-2024</strain>
    </source>
</reference>
<organism evidence="1 2">
    <name type="scientific">Heterodera trifolii</name>
    <dbReference type="NCBI Taxonomy" id="157864"/>
    <lineage>
        <taxon>Eukaryota</taxon>
        <taxon>Metazoa</taxon>
        <taxon>Ecdysozoa</taxon>
        <taxon>Nematoda</taxon>
        <taxon>Chromadorea</taxon>
        <taxon>Rhabditida</taxon>
        <taxon>Tylenchina</taxon>
        <taxon>Tylenchomorpha</taxon>
        <taxon>Tylenchoidea</taxon>
        <taxon>Heteroderidae</taxon>
        <taxon>Heteroderinae</taxon>
        <taxon>Heterodera</taxon>
    </lineage>
</organism>
<evidence type="ECO:0000313" key="1">
    <source>
        <dbReference type="EMBL" id="KAL3082640.1"/>
    </source>
</evidence>
<proteinExistence type="predicted"/>
<evidence type="ECO:0000313" key="2">
    <source>
        <dbReference type="Proteomes" id="UP001620626"/>
    </source>
</evidence>
<dbReference type="AlphaFoldDB" id="A0ABD2IXS3"/>
<dbReference type="Proteomes" id="UP001620626">
    <property type="component" value="Unassembled WGS sequence"/>
</dbReference>
<gene>
    <name evidence="1" type="ORF">niasHT_031351</name>
</gene>
<evidence type="ECO:0008006" key="3">
    <source>
        <dbReference type="Google" id="ProtNLM"/>
    </source>
</evidence>
<sequence>MSDNGKEAEEKMAKAIFISADCWLKVFELLPPSQLGLGIALISHRFDYYVDEHFKTRKWSLKSMGIWRTIGENGTKEMQIVNSYDGKPLPIPQVQLPGKVIGFKLIIMFSIDQNAIAFLHHFRSLFAACPINLLIKENSDRILMSIFRNIWPMIAKNICGMHLFPNVFRRLRQLAPSFLNECPSLRIVNLYGTDMFPEFPCDDSAAASDGQAVAKWFFTPFQNDVPKVFECWMPKYNVDWRLKMSAFQSPFASASSPVNFIVVIWFHWSHAVVPFALTNELTGEQLTFKQTDNWRRFLLVRCPIARDADKWAKWEKEAIDWQIRDQWNQIGIKIDDEDEIGDGLLDETPGSSDQQQK</sequence>
<accession>A0ABD2IXS3</accession>
<name>A0ABD2IXS3_9BILA</name>
<dbReference type="EMBL" id="JBICBT010001103">
    <property type="protein sequence ID" value="KAL3082640.1"/>
    <property type="molecule type" value="Genomic_DNA"/>
</dbReference>
<comment type="caution">
    <text evidence="1">The sequence shown here is derived from an EMBL/GenBank/DDBJ whole genome shotgun (WGS) entry which is preliminary data.</text>
</comment>